<proteinExistence type="predicted"/>
<dbReference type="InterPro" id="IPR036866">
    <property type="entry name" value="RibonucZ/Hydroxyglut_hydro"/>
</dbReference>
<protein>
    <recommendedName>
        <fullName evidence="3">L-ascorbate metabolism protein UlaG, beta-lactamase superfamily</fullName>
    </recommendedName>
</protein>
<name>A0ABW7AIF9_9ACTN</name>
<evidence type="ECO:0000313" key="1">
    <source>
        <dbReference type="EMBL" id="MFG1707149.1"/>
    </source>
</evidence>
<evidence type="ECO:0008006" key="3">
    <source>
        <dbReference type="Google" id="ProtNLM"/>
    </source>
</evidence>
<organism evidence="1 2">
    <name type="scientific">Nonomuraea marmarensis</name>
    <dbReference type="NCBI Taxonomy" id="3351344"/>
    <lineage>
        <taxon>Bacteria</taxon>
        <taxon>Bacillati</taxon>
        <taxon>Actinomycetota</taxon>
        <taxon>Actinomycetes</taxon>
        <taxon>Streptosporangiales</taxon>
        <taxon>Streptosporangiaceae</taxon>
        <taxon>Nonomuraea</taxon>
    </lineage>
</organism>
<comment type="caution">
    <text evidence="1">The sequence shown here is derived from an EMBL/GenBank/DDBJ whole genome shotgun (WGS) entry which is preliminary data.</text>
</comment>
<dbReference type="Proteomes" id="UP001603978">
    <property type="component" value="Unassembled WGS sequence"/>
</dbReference>
<dbReference type="EMBL" id="JBICRM010000019">
    <property type="protein sequence ID" value="MFG1707149.1"/>
    <property type="molecule type" value="Genomic_DNA"/>
</dbReference>
<keyword evidence="2" id="KW-1185">Reference proteome</keyword>
<sequence length="97" mass="10352">MAVDAVLLSHVAGRVGPVDVAVLFAGGARTPLVDGYLTLPSDDAVTAAEILGARYVVPLHFEHWAHFTQGRDTVEKAFAGYGDRLRLLGPGERARLL</sequence>
<dbReference type="RefSeq" id="WP_393170586.1">
    <property type="nucleotide sequence ID" value="NZ_JBICRM010000019.1"/>
</dbReference>
<evidence type="ECO:0000313" key="2">
    <source>
        <dbReference type="Proteomes" id="UP001603978"/>
    </source>
</evidence>
<accession>A0ABW7AIF9</accession>
<gene>
    <name evidence="1" type="ORF">ACFLIM_28535</name>
</gene>
<dbReference type="Gene3D" id="3.60.15.10">
    <property type="entry name" value="Ribonuclease Z/Hydroxyacylglutathione hydrolase-like"/>
    <property type="match status" value="1"/>
</dbReference>
<reference evidence="1 2" key="1">
    <citation type="submission" date="2024-10" db="EMBL/GenBank/DDBJ databases">
        <authorList>
            <person name="Topkara A.R."/>
            <person name="Saygin H."/>
        </authorList>
    </citation>
    <scope>NUCLEOTIDE SEQUENCE [LARGE SCALE GENOMIC DNA]</scope>
    <source>
        <strain evidence="1 2">M3C6</strain>
    </source>
</reference>